<dbReference type="RefSeq" id="WP_147164770.1">
    <property type="nucleotide sequence ID" value="NZ_BJZO01000105.1"/>
</dbReference>
<dbReference type="OrthoDB" id="7301318at2"/>
<dbReference type="Proteomes" id="UP000321567">
    <property type="component" value="Unassembled WGS sequence"/>
</dbReference>
<gene>
    <name evidence="2" type="ORF">ROR02_28760</name>
</gene>
<accession>A0A512HBD0</accession>
<dbReference type="Pfam" id="PF00583">
    <property type="entry name" value="Acetyltransf_1"/>
    <property type="match status" value="1"/>
</dbReference>
<feature type="domain" description="N-acetyltransferase" evidence="1">
    <location>
        <begin position="5"/>
        <end position="194"/>
    </location>
</feature>
<dbReference type="PANTHER" id="PTHR43617">
    <property type="entry name" value="L-AMINO ACID N-ACETYLTRANSFERASE"/>
    <property type="match status" value="1"/>
</dbReference>
<reference evidence="2 3" key="1">
    <citation type="submission" date="2019-07" db="EMBL/GenBank/DDBJ databases">
        <title>Whole genome shotgun sequence of Rhodospirillum oryzae NBRC 107573.</title>
        <authorList>
            <person name="Hosoyama A."/>
            <person name="Uohara A."/>
            <person name="Ohji S."/>
            <person name="Ichikawa N."/>
        </authorList>
    </citation>
    <scope>NUCLEOTIDE SEQUENCE [LARGE SCALE GENOMIC DNA]</scope>
    <source>
        <strain evidence="2 3">NBRC 107573</strain>
    </source>
</reference>
<protein>
    <submittedName>
        <fullName evidence="2">N-acetyltransferase GCN5</fullName>
    </submittedName>
</protein>
<dbReference type="InterPro" id="IPR050276">
    <property type="entry name" value="MshD_Acetyltransferase"/>
</dbReference>
<proteinExistence type="predicted"/>
<dbReference type="PROSITE" id="PS51186">
    <property type="entry name" value="GNAT"/>
    <property type="match status" value="1"/>
</dbReference>
<dbReference type="Gene3D" id="3.40.630.30">
    <property type="match status" value="1"/>
</dbReference>
<evidence type="ECO:0000313" key="2">
    <source>
        <dbReference type="EMBL" id="GEO82745.1"/>
    </source>
</evidence>
<name>A0A512HBD0_9PROT</name>
<keyword evidence="2" id="KW-0808">Transferase</keyword>
<sequence>MNESITVRDAQEADARTIARYMIQAGEGLYEFLLADLVADMSAKSLLTHLVETGEGPLGWPSCRLALKDGQVVGMVNAFPVERFDEMALDMIPADRLAHLAPLFQARVEGSLRLNAMAVDPAQRGAGIGMRLIAEAVGMAGAQKRKTVSLLVWSTNLRAIKLYEDFGFQHAGMIALPAHPRLSARRAQIMTRAV</sequence>
<dbReference type="InterPro" id="IPR016181">
    <property type="entry name" value="Acyl_CoA_acyltransferase"/>
</dbReference>
<dbReference type="SUPFAM" id="SSF55729">
    <property type="entry name" value="Acyl-CoA N-acyltransferases (Nat)"/>
    <property type="match status" value="1"/>
</dbReference>
<dbReference type="AlphaFoldDB" id="A0A512HBD0"/>
<evidence type="ECO:0000313" key="3">
    <source>
        <dbReference type="Proteomes" id="UP000321567"/>
    </source>
</evidence>
<dbReference type="EMBL" id="BJZO01000105">
    <property type="protein sequence ID" value="GEO82745.1"/>
    <property type="molecule type" value="Genomic_DNA"/>
</dbReference>
<comment type="caution">
    <text evidence="2">The sequence shown here is derived from an EMBL/GenBank/DDBJ whole genome shotgun (WGS) entry which is preliminary data.</text>
</comment>
<keyword evidence="3" id="KW-1185">Reference proteome</keyword>
<dbReference type="InterPro" id="IPR000182">
    <property type="entry name" value="GNAT_dom"/>
</dbReference>
<dbReference type="CDD" id="cd04301">
    <property type="entry name" value="NAT_SF"/>
    <property type="match status" value="1"/>
</dbReference>
<organism evidence="2 3">
    <name type="scientific">Pararhodospirillum oryzae</name>
    <dbReference type="NCBI Taxonomy" id="478448"/>
    <lineage>
        <taxon>Bacteria</taxon>
        <taxon>Pseudomonadati</taxon>
        <taxon>Pseudomonadota</taxon>
        <taxon>Alphaproteobacteria</taxon>
        <taxon>Rhodospirillales</taxon>
        <taxon>Rhodospirillaceae</taxon>
        <taxon>Pararhodospirillum</taxon>
    </lineage>
</organism>
<evidence type="ECO:0000259" key="1">
    <source>
        <dbReference type="PROSITE" id="PS51186"/>
    </source>
</evidence>
<dbReference type="GO" id="GO:0016747">
    <property type="term" value="F:acyltransferase activity, transferring groups other than amino-acyl groups"/>
    <property type="evidence" value="ECO:0007669"/>
    <property type="project" value="InterPro"/>
</dbReference>